<organism evidence="2 3">
    <name type="scientific">Flavimobilis rhizosphaerae</name>
    <dbReference type="NCBI Taxonomy" id="2775421"/>
    <lineage>
        <taxon>Bacteria</taxon>
        <taxon>Bacillati</taxon>
        <taxon>Actinomycetota</taxon>
        <taxon>Actinomycetes</taxon>
        <taxon>Micrococcales</taxon>
        <taxon>Jonesiaceae</taxon>
        <taxon>Flavimobilis</taxon>
    </lineage>
</organism>
<dbReference type="EMBL" id="JACZDF010000003">
    <property type="protein sequence ID" value="MBD9699488.1"/>
    <property type="molecule type" value="Genomic_DNA"/>
</dbReference>
<dbReference type="Gene3D" id="3.10.180.10">
    <property type="entry name" value="2,3-Dihydroxybiphenyl 1,2-Dioxygenase, domain 1"/>
    <property type="match status" value="2"/>
</dbReference>
<dbReference type="InterPro" id="IPR037523">
    <property type="entry name" value="VOC_core"/>
</dbReference>
<dbReference type="InterPro" id="IPR004360">
    <property type="entry name" value="Glyas_Fos-R_dOase_dom"/>
</dbReference>
<feature type="domain" description="VOC" evidence="1">
    <location>
        <begin position="144"/>
        <end position="258"/>
    </location>
</feature>
<evidence type="ECO:0000313" key="2">
    <source>
        <dbReference type="EMBL" id="MBD9699488.1"/>
    </source>
</evidence>
<name>A0ABR9DQV6_9MICO</name>
<proteinExistence type="predicted"/>
<dbReference type="Proteomes" id="UP000642107">
    <property type="component" value="Unassembled WGS sequence"/>
</dbReference>
<dbReference type="PROSITE" id="PS51819">
    <property type="entry name" value="VOC"/>
    <property type="match status" value="2"/>
</dbReference>
<gene>
    <name evidence="2" type="ORF">IGS67_08295</name>
</gene>
<dbReference type="Pfam" id="PF00903">
    <property type="entry name" value="Glyoxalase"/>
    <property type="match status" value="2"/>
</dbReference>
<dbReference type="RefSeq" id="WP_192279534.1">
    <property type="nucleotide sequence ID" value="NZ_JACZDF010000003.1"/>
</dbReference>
<dbReference type="PANTHER" id="PTHR33993:SF14">
    <property type="entry name" value="GB|AAF24581.1"/>
    <property type="match status" value="1"/>
</dbReference>
<dbReference type="InterPro" id="IPR052164">
    <property type="entry name" value="Anthracycline_SecMetBiosynth"/>
</dbReference>
<comment type="caution">
    <text evidence="2">The sequence shown here is derived from an EMBL/GenBank/DDBJ whole genome shotgun (WGS) entry which is preliminary data.</text>
</comment>
<protein>
    <submittedName>
        <fullName evidence="2">VOC family protein</fullName>
    </submittedName>
</protein>
<accession>A0ABR9DQV6</accession>
<dbReference type="SUPFAM" id="SSF54593">
    <property type="entry name" value="Glyoxalase/Bleomycin resistance protein/Dihydroxybiphenyl dioxygenase"/>
    <property type="match status" value="2"/>
</dbReference>
<evidence type="ECO:0000259" key="1">
    <source>
        <dbReference type="PROSITE" id="PS51819"/>
    </source>
</evidence>
<sequence>MSTSALRPGAVAWIDISTTDIEAVRPFYESVLGWRIEDAGEENGHYQLAHVGDRLVAGLMPLTPDSEAMVPGTRDAWIVSLAVPDVEAAAARAHAQGATVHHEPMTLPDGGRFAFLSDPTGVDVGLMEIAEGSVQTFDGDTPGSPAWAELWSDDWSRSRDFYTRVVGWELNDDMVSDTFRYARHMIDGEPAIALADAALEDSVEGGGWYVYFKVDDVDAALERVEAAGGRAASSVDETPFGRLVTVTDPTGAVFRLVQ</sequence>
<feature type="domain" description="VOC" evidence="1">
    <location>
        <begin position="10"/>
        <end position="129"/>
    </location>
</feature>
<keyword evidence="3" id="KW-1185">Reference proteome</keyword>
<dbReference type="CDD" id="cd07247">
    <property type="entry name" value="SgaA_N_like"/>
    <property type="match status" value="2"/>
</dbReference>
<evidence type="ECO:0000313" key="3">
    <source>
        <dbReference type="Proteomes" id="UP000642107"/>
    </source>
</evidence>
<dbReference type="InterPro" id="IPR029068">
    <property type="entry name" value="Glyas_Bleomycin-R_OHBP_Dase"/>
</dbReference>
<reference evidence="2 3" key="1">
    <citation type="submission" date="2020-09" db="EMBL/GenBank/DDBJ databases">
        <title>Flavimobilis rhizosphaerae sp. nov., isolated from rhizosphere soil of Spartina alterniflora.</title>
        <authorList>
            <person name="Hanqin C."/>
        </authorList>
    </citation>
    <scope>NUCLEOTIDE SEQUENCE [LARGE SCALE GENOMIC DNA]</scope>
    <source>
        <strain evidence="2 3">GY 10621</strain>
    </source>
</reference>
<dbReference type="PANTHER" id="PTHR33993">
    <property type="entry name" value="GLYOXALASE-RELATED"/>
    <property type="match status" value="1"/>
</dbReference>